<dbReference type="PANTHER" id="PTHR42715:SF5">
    <property type="entry name" value="BETA-GLUCOSIDASE M-RELATED"/>
    <property type="match status" value="1"/>
</dbReference>
<evidence type="ECO:0000256" key="2">
    <source>
        <dbReference type="ARBA" id="ARBA00004613"/>
    </source>
</evidence>
<dbReference type="Gene3D" id="3.20.20.300">
    <property type="entry name" value="Glycoside hydrolase, family 3, N-terminal domain"/>
    <property type="match status" value="1"/>
</dbReference>
<comment type="function">
    <text evidence="14">Beta-glucosidases are one of a number of cellulolytic enzymes involved in the degradation of cellulosic biomass. Catalyzes the last step releasing glucose from the inhibitory cellobiose.</text>
</comment>
<dbReference type="Proteomes" id="UP000068243">
    <property type="component" value="Unassembled WGS sequence"/>
</dbReference>
<evidence type="ECO:0000256" key="17">
    <source>
        <dbReference type="ARBA" id="ARBA00041589"/>
    </source>
</evidence>
<dbReference type="SMR" id="A0A124BXC2"/>
<evidence type="ECO:0000256" key="13">
    <source>
        <dbReference type="ARBA" id="ARBA00023326"/>
    </source>
</evidence>
<evidence type="ECO:0000256" key="9">
    <source>
        <dbReference type="ARBA" id="ARBA00023001"/>
    </source>
</evidence>
<dbReference type="EMBL" id="BCMY01000007">
    <property type="protein sequence ID" value="GAQ41973.1"/>
    <property type="molecule type" value="Genomic_DNA"/>
</dbReference>
<keyword evidence="13" id="KW-0624">Polysaccharide degradation</keyword>
<evidence type="ECO:0000256" key="5">
    <source>
        <dbReference type="ARBA" id="ARBA00012744"/>
    </source>
</evidence>
<dbReference type="Pfam" id="PF01915">
    <property type="entry name" value="Glyco_hydro_3_C"/>
    <property type="match status" value="1"/>
</dbReference>
<feature type="chain" id="PRO_5007170297" description="Probable beta-glucosidase M" evidence="19">
    <location>
        <begin position="20"/>
        <end position="765"/>
    </location>
</feature>
<name>A0A124BXC2_ASPNG</name>
<evidence type="ECO:0000256" key="18">
    <source>
        <dbReference type="ARBA" id="ARBA00041805"/>
    </source>
</evidence>
<comment type="similarity">
    <text evidence="4">Belongs to the glycosyl hydrolase 3 family.</text>
</comment>
<dbReference type="VEuPathDB" id="FungiDB:An11g00200"/>
<dbReference type="SUPFAM" id="SSF52279">
    <property type="entry name" value="Beta-D-glucan exohydrolase, C-terminal domain"/>
    <property type="match status" value="1"/>
</dbReference>
<keyword evidence="9" id="KW-0136">Cellulose degradation</keyword>
<evidence type="ECO:0000256" key="4">
    <source>
        <dbReference type="ARBA" id="ARBA00005336"/>
    </source>
</evidence>
<comment type="subcellular location">
    <subcellularLocation>
        <location evidence="2">Secreted</location>
    </subcellularLocation>
</comment>
<sequence length="765" mass="82224">MHSISALLSLLGSLALSSAAPSQNITSDTYFYGQSPAVYPSPEGTGTGSWASAYEKAKAFVAQLTDDEKVNLTAGVSSKTGCSGFIAEIPRLNFSGLCVSDASNGLRGTDYVNGWSSGIHVGASWNRTLARDRAKYMGQEFHRKGVNLLLGPVVGPLGRVAEGGRNWEGFSNDPYLTGALVYETVQGVQSSGVGVSTKHYIGNEQETNRNPGTVNGVDVAAVSSNIDDKTIHELYLWPFQDAVLAGSVAIMCSYERINNSYACQNSKTLNGLLKTELGFQGYVITDWGAQHGGIASANAGLDMVMPETTLWGSNLTTAISNGTMEASRLDDMATRIIATWYQLNQDTDFPTPGVGMPASAQSEHQAVVGTSPDEKSTLLESAIEGHVLVKNTNNVLPLQTPQLVSVFGYDAKVIDSFDLASTILGTSPLYQNYTLWVGGGSGSNSPAYVIAPLNAIQQQAYEDGTSVLWDVSAQDPEVDPTSEACLVFINSYATEGYDRSALTDDYSDTLVTNVASKCNNTIVVVHNAGIRLVYNWIDHENVTAVVLAHLPGQDTGHALVDILYGRANPSGKLPYTIAKQASDYGSLLHPSEPQTPYGLFPQSDFSEGVYIDYRAFDKDNITPQFEFGFGLSYTTFDYSGLSIEKTNETTSEYPPSATIQEGGNPRLWDELVTVTAEVQNSGSVDGAEVAQLYVGIPNGPVRQLRGFDKVLLSAGETAQVSFSLNRRDLSTWNVEAQQWQLQSGTYQVYVGRSSRDLPLTGEFSV</sequence>
<evidence type="ECO:0000256" key="19">
    <source>
        <dbReference type="SAM" id="SignalP"/>
    </source>
</evidence>
<dbReference type="InterPro" id="IPR001764">
    <property type="entry name" value="Glyco_hydro_3_N"/>
</dbReference>
<dbReference type="InterPro" id="IPR026891">
    <property type="entry name" value="Fn3-like"/>
</dbReference>
<keyword evidence="8" id="KW-0378">Hydrolase</keyword>
<dbReference type="PRINTS" id="PR00133">
    <property type="entry name" value="GLHYDRLASE3"/>
</dbReference>
<evidence type="ECO:0000256" key="10">
    <source>
        <dbReference type="ARBA" id="ARBA00023180"/>
    </source>
</evidence>
<evidence type="ECO:0000256" key="8">
    <source>
        <dbReference type="ARBA" id="ARBA00022801"/>
    </source>
</evidence>
<reference evidence="22" key="1">
    <citation type="journal article" date="2016" name="Genome Announc.">
        <title>Draft genome sequence of Aspergillus niger strain An76.</title>
        <authorList>
            <person name="Gong W."/>
            <person name="Cheng Z."/>
            <person name="Zhang H."/>
            <person name="Liu L."/>
            <person name="Gao P."/>
            <person name="Wang L."/>
        </authorList>
    </citation>
    <scope>NUCLEOTIDE SEQUENCE [LARGE SCALE GENOMIC DNA]</scope>
    <source>
        <strain evidence="22">An76</strain>
    </source>
</reference>
<evidence type="ECO:0000256" key="1">
    <source>
        <dbReference type="ARBA" id="ARBA00000448"/>
    </source>
</evidence>
<dbReference type="InterPro" id="IPR017853">
    <property type="entry name" value="GH"/>
</dbReference>
<keyword evidence="6" id="KW-0964">Secreted</keyword>
<proteinExistence type="inferred from homology"/>
<dbReference type="GO" id="GO:0005576">
    <property type="term" value="C:extracellular region"/>
    <property type="evidence" value="ECO:0007669"/>
    <property type="project" value="UniProtKB-SubCell"/>
</dbReference>
<dbReference type="Gene3D" id="3.40.50.1700">
    <property type="entry name" value="Glycoside hydrolase family 3 C-terminal domain"/>
    <property type="match status" value="1"/>
</dbReference>
<comment type="pathway">
    <text evidence="3">Glycan metabolism; cellulose degradation.</text>
</comment>
<feature type="signal peptide" evidence="19">
    <location>
        <begin position="1"/>
        <end position="19"/>
    </location>
</feature>
<evidence type="ECO:0000313" key="21">
    <source>
        <dbReference type="EMBL" id="GAQ41973.1"/>
    </source>
</evidence>
<dbReference type="VEuPathDB" id="FungiDB:ASPNIDRAFT2_1126962"/>
<dbReference type="FunFam" id="2.60.40.10:FF:000757">
    <property type="entry name" value="Beta-glucosidase G"/>
    <property type="match status" value="1"/>
</dbReference>
<dbReference type="OrthoDB" id="416222at2759"/>
<dbReference type="InterPro" id="IPR036881">
    <property type="entry name" value="Glyco_hydro_3_C_sf"/>
</dbReference>
<dbReference type="Pfam" id="PF00933">
    <property type="entry name" value="Glyco_hydro_3"/>
    <property type="match status" value="1"/>
</dbReference>
<dbReference type="VEuPathDB" id="FungiDB:M747DRAFT_246328"/>
<dbReference type="OMA" id="PGLCVSD"/>
<dbReference type="InterPro" id="IPR013783">
    <property type="entry name" value="Ig-like_fold"/>
</dbReference>
<dbReference type="FunFam" id="3.20.20.300:FF:000002">
    <property type="entry name" value="Probable beta-glucosidase"/>
    <property type="match status" value="1"/>
</dbReference>
<dbReference type="Gene3D" id="2.60.40.10">
    <property type="entry name" value="Immunoglobulins"/>
    <property type="match status" value="1"/>
</dbReference>
<evidence type="ECO:0000256" key="6">
    <source>
        <dbReference type="ARBA" id="ARBA00022525"/>
    </source>
</evidence>
<evidence type="ECO:0000256" key="7">
    <source>
        <dbReference type="ARBA" id="ARBA00022729"/>
    </source>
</evidence>
<dbReference type="AlphaFoldDB" id="A0A124BXC2"/>
<dbReference type="Pfam" id="PF14310">
    <property type="entry name" value="Fn3-like"/>
    <property type="match status" value="1"/>
</dbReference>
<dbReference type="InterPro" id="IPR036962">
    <property type="entry name" value="Glyco_hydro_3_N_sf"/>
</dbReference>
<keyword evidence="12" id="KW-0326">Glycosidase</keyword>
<dbReference type="InterPro" id="IPR050288">
    <property type="entry name" value="Cellulose_deg_GH3"/>
</dbReference>
<evidence type="ECO:0000256" key="15">
    <source>
        <dbReference type="ARBA" id="ARBA00039571"/>
    </source>
</evidence>
<dbReference type="PaxDb" id="5061-CADANGAP00008206"/>
<evidence type="ECO:0000256" key="3">
    <source>
        <dbReference type="ARBA" id="ARBA00004987"/>
    </source>
</evidence>
<dbReference type="GO" id="GO:0030245">
    <property type="term" value="P:cellulose catabolic process"/>
    <property type="evidence" value="ECO:0007669"/>
    <property type="project" value="UniProtKB-KW"/>
</dbReference>
<comment type="catalytic activity">
    <reaction evidence="1">
        <text>Hydrolysis of terminal, non-reducing beta-D-glucosyl residues with release of beta-D-glucose.</text>
        <dbReference type="EC" id="3.2.1.21"/>
    </reaction>
</comment>
<evidence type="ECO:0000259" key="20">
    <source>
        <dbReference type="SMART" id="SM01217"/>
    </source>
</evidence>
<protein>
    <recommendedName>
        <fullName evidence="15">Probable beta-glucosidase M</fullName>
        <ecNumber evidence="5">3.2.1.21</ecNumber>
    </recommendedName>
    <alternativeName>
        <fullName evidence="16">Beta-D-glucoside glucohydrolase M</fullName>
    </alternativeName>
    <alternativeName>
        <fullName evidence="17">Cellobiase M</fullName>
    </alternativeName>
    <alternativeName>
        <fullName evidence="18">Gentiobiase M</fullName>
    </alternativeName>
</protein>
<dbReference type="GO" id="GO:0008422">
    <property type="term" value="F:beta-glucosidase activity"/>
    <property type="evidence" value="ECO:0007669"/>
    <property type="project" value="UniProtKB-EC"/>
</dbReference>
<comment type="caution">
    <text evidence="21">The sequence shown here is derived from an EMBL/GenBank/DDBJ whole genome shotgun (WGS) entry which is preliminary data.</text>
</comment>
<evidence type="ECO:0000256" key="14">
    <source>
        <dbReference type="ARBA" id="ARBA00024983"/>
    </source>
</evidence>
<organism evidence="21 22">
    <name type="scientific">Aspergillus niger</name>
    <dbReference type="NCBI Taxonomy" id="5061"/>
    <lineage>
        <taxon>Eukaryota</taxon>
        <taxon>Fungi</taxon>
        <taxon>Dikarya</taxon>
        <taxon>Ascomycota</taxon>
        <taxon>Pezizomycotina</taxon>
        <taxon>Eurotiomycetes</taxon>
        <taxon>Eurotiomycetidae</taxon>
        <taxon>Eurotiales</taxon>
        <taxon>Aspergillaceae</taxon>
        <taxon>Aspergillus</taxon>
        <taxon>Aspergillus subgen. Circumdati</taxon>
    </lineage>
</organism>
<evidence type="ECO:0000313" key="22">
    <source>
        <dbReference type="Proteomes" id="UP000068243"/>
    </source>
</evidence>
<evidence type="ECO:0000256" key="16">
    <source>
        <dbReference type="ARBA" id="ARBA00041282"/>
    </source>
</evidence>
<dbReference type="EC" id="3.2.1.21" evidence="5"/>
<dbReference type="SUPFAM" id="SSF51445">
    <property type="entry name" value="(Trans)glycosidases"/>
    <property type="match status" value="1"/>
</dbReference>
<dbReference type="VEuPathDB" id="FungiDB:ATCC64974_87130"/>
<keyword evidence="7 19" id="KW-0732">Signal</keyword>
<gene>
    <name evidence="21" type="ORF">ABL_04634</name>
</gene>
<accession>A0A124BXC2</accession>
<keyword evidence="11" id="KW-0119">Carbohydrate metabolism</keyword>
<keyword evidence="10" id="KW-0325">Glycoprotein</keyword>
<evidence type="ECO:0000256" key="12">
    <source>
        <dbReference type="ARBA" id="ARBA00023295"/>
    </source>
</evidence>
<dbReference type="SMART" id="SM01217">
    <property type="entry name" value="Fn3_like"/>
    <property type="match status" value="1"/>
</dbReference>
<feature type="domain" description="Fibronectin type III-like" evidence="20">
    <location>
        <begin position="688"/>
        <end position="754"/>
    </location>
</feature>
<dbReference type="InterPro" id="IPR002772">
    <property type="entry name" value="Glyco_hydro_3_C"/>
</dbReference>
<evidence type="ECO:0000256" key="11">
    <source>
        <dbReference type="ARBA" id="ARBA00023277"/>
    </source>
</evidence>
<dbReference type="PANTHER" id="PTHR42715">
    <property type="entry name" value="BETA-GLUCOSIDASE"/>
    <property type="match status" value="1"/>
</dbReference>